<keyword evidence="4" id="KW-1185">Reference proteome</keyword>
<dbReference type="Gene3D" id="1.10.1220.10">
    <property type="entry name" value="Met repressor-like"/>
    <property type="match status" value="1"/>
</dbReference>
<comment type="similarity">
    <text evidence="1">Belongs to the RelB/DinJ antitoxin family.</text>
</comment>
<dbReference type="EMBL" id="BMJS01000051">
    <property type="protein sequence ID" value="GGG07340.1"/>
    <property type="molecule type" value="Genomic_DNA"/>
</dbReference>
<proteinExistence type="inferred from homology"/>
<evidence type="ECO:0000313" key="4">
    <source>
        <dbReference type="Proteomes" id="UP000636949"/>
    </source>
</evidence>
<dbReference type="InterPro" id="IPR013321">
    <property type="entry name" value="Arc_rbn_hlx_hlx"/>
</dbReference>
<comment type="caution">
    <text evidence="3">The sequence shown here is derived from an EMBL/GenBank/DDBJ whole genome shotgun (WGS) entry which is preliminary data.</text>
</comment>
<keyword evidence="2" id="KW-1277">Toxin-antitoxin system</keyword>
<evidence type="ECO:0000313" key="3">
    <source>
        <dbReference type="EMBL" id="GGG07340.1"/>
    </source>
</evidence>
<organism evidence="3 4">
    <name type="scientific">Cysteiniphilum litorale</name>
    <dbReference type="NCBI Taxonomy" id="2056700"/>
    <lineage>
        <taxon>Bacteria</taxon>
        <taxon>Pseudomonadati</taxon>
        <taxon>Pseudomonadota</taxon>
        <taxon>Gammaproteobacteria</taxon>
        <taxon>Thiotrichales</taxon>
        <taxon>Fastidiosibacteraceae</taxon>
        <taxon>Cysteiniphilum</taxon>
    </lineage>
</organism>
<dbReference type="PANTHER" id="PTHR38781">
    <property type="entry name" value="ANTITOXIN DINJ-RELATED"/>
    <property type="match status" value="1"/>
</dbReference>
<accession>A0A8J2Z703</accession>
<reference evidence="3" key="1">
    <citation type="journal article" date="2014" name="Int. J. Syst. Evol. Microbiol.">
        <title>Complete genome sequence of Corynebacterium casei LMG S-19264T (=DSM 44701T), isolated from a smear-ripened cheese.</title>
        <authorList>
            <consortium name="US DOE Joint Genome Institute (JGI-PGF)"/>
            <person name="Walter F."/>
            <person name="Albersmeier A."/>
            <person name="Kalinowski J."/>
            <person name="Ruckert C."/>
        </authorList>
    </citation>
    <scope>NUCLEOTIDE SEQUENCE</scope>
    <source>
        <strain evidence="3">CGMCC 1.15758</strain>
    </source>
</reference>
<dbReference type="AlphaFoldDB" id="A0A8J2Z703"/>
<dbReference type="PANTHER" id="PTHR38781:SF1">
    <property type="entry name" value="ANTITOXIN DINJ-RELATED"/>
    <property type="match status" value="1"/>
</dbReference>
<gene>
    <name evidence="3" type="ORF">GCM10010995_26120</name>
</gene>
<dbReference type="RefSeq" id="WP_117003929.1">
    <property type="nucleotide sequence ID" value="NZ_BMJS01000051.1"/>
</dbReference>
<sequence>MANTSMLHVRIDNDLKDDAAKTLANIGLTLSDAVRILLTRVTKEGGLPVGLTVDPAAHKAWFEAQVKKALTDTNPSVSHQEVMDDVQAMINKKRKHD</sequence>
<dbReference type="OrthoDB" id="3174560at2"/>
<name>A0A8J2Z703_9GAMM</name>
<evidence type="ECO:0000256" key="1">
    <source>
        <dbReference type="ARBA" id="ARBA00010562"/>
    </source>
</evidence>
<evidence type="ECO:0000256" key="2">
    <source>
        <dbReference type="ARBA" id="ARBA00022649"/>
    </source>
</evidence>
<dbReference type="NCBIfam" id="TIGR02384">
    <property type="entry name" value="RelB_DinJ"/>
    <property type="match status" value="1"/>
</dbReference>
<dbReference type="GO" id="GO:0006355">
    <property type="term" value="P:regulation of DNA-templated transcription"/>
    <property type="evidence" value="ECO:0007669"/>
    <property type="project" value="InterPro"/>
</dbReference>
<reference evidence="3" key="2">
    <citation type="submission" date="2020-09" db="EMBL/GenBank/DDBJ databases">
        <authorList>
            <person name="Sun Q."/>
            <person name="Zhou Y."/>
        </authorList>
    </citation>
    <scope>NUCLEOTIDE SEQUENCE</scope>
    <source>
        <strain evidence="3">CGMCC 1.15758</strain>
    </source>
</reference>
<protein>
    <submittedName>
        <fullName evidence="3">DNA damage-inducible protein</fullName>
    </submittedName>
</protein>
<dbReference type="Pfam" id="PF04221">
    <property type="entry name" value="RelB"/>
    <property type="match status" value="1"/>
</dbReference>
<dbReference type="InterPro" id="IPR007337">
    <property type="entry name" value="RelB/DinJ"/>
</dbReference>
<dbReference type="GO" id="GO:0006351">
    <property type="term" value="P:DNA-templated transcription"/>
    <property type="evidence" value="ECO:0007669"/>
    <property type="project" value="TreeGrafter"/>
</dbReference>
<dbReference type="Proteomes" id="UP000636949">
    <property type="component" value="Unassembled WGS sequence"/>
</dbReference>
<dbReference type="Gene3D" id="6.20.450.20">
    <property type="match status" value="1"/>
</dbReference>